<dbReference type="Pfam" id="PF03787">
    <property type="entry name" value="RAMPs"/>
    <property type="match status" value="1"/>
</dbReference>
<sequence length="543" mass="62072">MKAIIFSLHTQQPLLATSFQGDPNSDVSYSFIPGSMIRGAMIGRYMKQRQISNLDLNNDEVKRLFFDSSKTQYLNAYLLSHEGKRTLPIPYSWHKHKDDEFSEVSDSILVYDCAQKYEIPEDVEPKKLEKQFWCLEEQEYTLYTISRRINIHNQRDRQKGRSTQTKINEITKQSKGEGKIFRYEAIDAGQKFQAVILCSNDADAQMISNLLNSSLNIWMGGSQSAGYGHIKIESLKLTSNWNEIDISASDRIENDNFTVTLLSDLILRDEWGQYSVIPPSHTNKTPVPLTQELEKALNTKLKPKCSYASSNIVGGFNKKWGLPLPQIPVLSAGSVFVFENIDDITPEQIQQLENQGIGERRNEGFGRIAINWLTEEYFHLRKSQQKQSDKPALENEISFNLAHKMAERLLSQKLEQVLLKEIGRLKIEGNISNNQLSRIQLVARQALSTGDCNMVLSLLDNLPTNAKKQLDKASINNILLRKQIEEWLKNPGVWIPNQHYLTVTVAGIERKITDEIARENKLLEKYTLQLVMALAKKAIKEKK</sequence>
<dbReference type="EMBL" id="BJCE01000017">
    <property type="protein sequence ID" value="GCL35779.1"/>
    <property type="molecule type" value="Genomic_DNA"/>
</dbReference>
<dbReference type="RefSeq" id="WP_096572923.1">
    <property type="nucleotide sequence ID" value="NZ_BJCE01000017.1"/>
</dbReference>
<comment type="caution">
    <text evidence="3">The sequence shown here is derived from an EMBL/GenBank/DDBJ whole genome shotgun (WGS) entry which is preliminary data.</text>
</comment>
<dbReference type="InterPro" id="IPR013490">
    <property type="entry name" value="CRISPR-assoc_RAMP_Csx10"/>
</dbReference>
<keyword evidence="1" id="KW-0051">Antiviral defense</keyword>
<evidence type="ECO:0000313" key="3">
    <source>
        <dbReference type="EMBL" id="GCL35779.1"/>
    </source>
</evidence>
<evidence type="ECO:0000256" key="1">
    <source>
        <dbReference type="ARBA" id="ARBA00023118"/>
    </source>
</evidence>
<feature type="domain" description="CRISPR type III-associated protein" evidence="2">
    <location>
        <begin position="24"/>
        <end position="230"/>
    </location>
</feature>
<proteinExistence type="predicted"/>
<name>A0A479ZSX9_9CYAN</name>
<reference evidence="4" key="1">
    <citation type="submission" date="2019-02" db="EMBL/GenBank/DDBJ databases">
        <title>Draft genome sequence of Sphaerospermopsis reniformis NIES-1949.</title>
        <authorList>
            <person name="Yamaguchi H."/>
            <person name="Suzuki S."/>
            <person name="Kawachi M."/>
        </authorList>
    </citation>
    <scope>NUCLEOTIDE SEQUENCE [LARGE SCALE GENOMIC DNA]</scope>
    <source>
        <strain evidence="4">NIES-1949</strain>
    </source>
</reference>
<accession>A0A479ZSX9</accession>
<dbReference type="GO" id="GO:0051607">
    <property type="term" value="P:defense response to virus"/>
    <property type="evidence" value="ECO:0007669"/>
    <property type="project" value="UniProtKB-KW"/>
</dbReference>
<dbReference type="InterPro" id="IPR005537">
    <property type="entry name" value="RAMP_III_fam"/>
</dbReference>
<dbReference type="Proteomes" id="UP000300142">
    <property type="component" value="Unassembled WGS sequence"/>
</dbReference>
<organism evidence="3 4">
    <name type="scientific">Sphaerospermopsis reniformis</name>
    <dbReference type="NCBI Taxonomy" id="531300"/>
    <lineage>
        <taxon>Bacteria</taxon>
        <taxon>Bacillati</taxon>
        <taxon>Cyanobacteriota</taxon>
        <taxon>Cyanophyceae</taxon>
        <taxon>Nostocales</taxon>
        <taxon>Aphanizomenonaceae</taxon>
        <taxon>Sphaerospermopsis</taxon>
    </lineage>
</organism>
<evidence type="ECO:0000313" key="4">
    <source>
        <dbReference type="Proteomes" id="UP000300142"/>
    </source>
</evidence>
<dbReference type="AlphaFoldDB" id="A0A479ZSX9"/>
<keyword evidence="4" id="KW-1185">Reference proteome</keyword>
<gene>
    <name evidence="3" type="ORF">SR1949_08780</name>
</gene>
<evidence type="ECO:0000259" key="2">
    <source>
        <dbReference type="Pfam" id="PF03787"/>
    </source>
</evidence>
<protein>
    <submittedName>
        <fullName evidence="3">Csx10 family CRISPR-associated RAMP protein</fullName>
    </submittedName>
</protein>
<dbReference type="NCBIfam" id="TIGR02674">
    <property type="entry name" value="cas_cyan_RAMP_2"/>
    <property type="match status" value="1"/>
</dbReference>